<organism evidence="3 4">
    <name type="scientific">Sinorhizobium fredii (strain USDA 257)</name>
    <dbReference type="NCBI Taxonomy" id="1185652"/>
    <lineage>
        <taxon>Bacteria</taxon>
        <taxon>Pseudomonadati</taxon>
        <taxon>Pseudomonadota</taxon>
        <taxon>Alphaproteobacteria</taxon>
        <taxon>Hyphomicrobiales</taxon>
        <taxon>Rhizobiaceae</taxon>
        <taxon>Sinorhizobium/Ensifer group</taxon>
        <taxon>Sinorhizobium</taxon>
    </lineage>
</organism>
<evidence type="ECO:0000256" key="2">
    <source>
        <dbReference type="SAM" id="Phobius"/>
    </source>
</evidence>
<evidence type="ECO:0000313" key="4">
    <source>
        <dbReference type="Proteomes" id="UP000006180"/>
    </source>
</evidence>
<keyword evidence="2" id="KW-0472">Membrane</keyword>
<dbReference type="KEGG" id="sfd:USDA257_c32700"/>
<dbReference type="HOGENOM" id="CLU_150690_0_0_5"/>
<gene>
    <name evidence="3" type="ORF">USDA257_c32700</name>
</gene>
<sequence>MTSSSLVGRDLAINGLPGEPVRKPLICTRAPCKTRPKPLRHAVAADSEQKGDASGNRTHFPHPARLPSFERSPMPPRLRKLIGTILIIILVVVYALAAVTFASLLLGASPWWVHLLYFLFTGLLWILPAMLIIKWMEKPANNH</sequence>
<dbReference type="eggNOG" id="ENOG50339JI">
    <property type="taxonomic scope" value="Bacteria"/>
</dbReference>
<keyword evidence="2" id="KW-1133">Transmembrane helix</keyword>
<name>I3X7I1_SINF2</name>
<dbReference type="EMBL" id="CP003563">
    <property type="protein sequence ID" value="AFL51837.1"/>
    <property type="molecule type" value="Genomic_DNA"/>
</dbReference>
<dbReference type="Pfam" id="PF11003">
    <property type="entry name" value="DUF2842"/>
    <property type="match status" value="1"/>
</dbReference>
<accession>I3X7I1</accession>
<dbReference type="STRING" id="1185652.USDA257_c32700"/>
<keyword evidence="2" id="KW-0812">Transmembrane</keyword>
<evidence type="ECO:0008006" key="5">
    <source>
        <dbReference type="Google" id="ProtNLM"/>
    </source>
</evidence>
<feature type="transmembrane region" description="Helical" evidence="2">
    <location>
        <begin position="81"/>
        <end position="105"/>
    </location>
</feature>
<dbReference type="AlphaFoldDB" id="I3X7I1"/>
<feature type="region of interest" description="Disordered" evidence="1">
    <location>
        <begin position="37"/>
        <end position="71"/>
    </location>
</feature>
<dbReference type="Proteomes" id="UP000006180">
    <property type="component" value="Chromosome"/>
</dbReference>
<feature type="transmembrane region" description="Helical" evidence="2">
    <location>
        <begin position="111"/>
        <end position="133"/>
    </location>
</feature>
<dbReference type="PATRIC" id="fig|1185652.3.peg.3399"/>
<reference evidence="3 4" key="1">
    <citation type="journal article" date="2012" name="J. Bacteriol.">
        <title>Complete genome sequence of the broad-host-range strain Sinorhizobium fredii USDA257.</title>
        <authorList>
            <person name="Schuldes J."/>
            <person name="Rodriguez Orbegoso M."/>
            <person name="Schmeisser C."/>
            <person name="Krishnan H.B."/>
            <person name="Daniel R."/>
            <person name="Streit W.R."/>
        </authorList>
    </citation>
    <scope>NUCLEOTIDE SEQUENCE [LARGE SCALE GENOMIC DNA]</scope>
    <source>
        <strain evidence="3 4">USDA 257</strain>
    </source>
</reference>
<protein>
    <recommendedName>
        <fullName evidence="5">Transmembrane protein</fullName>
    </recommendedName>
</protein>
<proteinExistence type="predicted"/>
<evidence type="ECO:0000313" key="3">
    <source>
        <dbReference type="EMBL" id="AFL51837.1"/>
    </source>
</evidence>
<evidence type="ECO:0000256" key="1">
    <source>
        <dbReference type="SAM" id="MobiDB-lite"/>
    </source>
</evidence>
<dbReference type="InterPro" id="IPR021265">
    <property type="entry name" value="DUF2842"/>
</dbReference>